<proteinExistence type="predicted"/>
<dbReference type="Proteomes" id="UP000581206">
    <property type="component" value="Unassembled WGS sequence"/>
</dbReference>
<dbReference type="EMBL" id="JAAXOX010000004">
    <property type="protein sequence ID" value="NKY23095.1"/>
    <property type="molecule type" value="Genomic_DNA"/>
</dbReference>
<evidence type="ECO:0000313" key="2">
    <source>
        <dbReference type="EMBL" id="NKY23095.1"/>
    </source>
</evidence>
<keyword evidence="3" id="KW-1185">Reference proteome</keyword>
<keyword evidence="1" id="KW-1133">Transmembrane helix</keyword>
<evidence type="ECO:0000313" key="3">
    <source>
        <dbReference type="Proteomes" id="UP000581206"/>
    </source>
</evidence>
<keyword evidence="1" id="KW-0472">Membrane</keyword>
<dbReference type="InterPro" id="IPR024006">
    <property type="entry name" value="Alt_signal_exp_actinobact"/>
</dbReference>
<evidence type="ECO:0000256" key="1">
    <source>
        <dbReference type="SAM" id="Phobius"/>
    </source>
</evidence>
<dbReference type="InterPro" id="IPR023833">
    <property type="entry name" value="Signal_pept_SipW-depend-type"/>
</dbReference>
<feature type="transmembrane region" description="Helical" evidence="1">
    <location>
        <begin position="21"/>
        <end position="41"/>
    </location>
</feature>
<reference evidence="2 3" key="1">
    <citation type="submission" date="2020-04" db="EMBL/GenBank/DDBJ databases">
        <title>MicrobeNet Type strains.</title>
        <authorList>
            <person name="Nicholson A.C."/>
        </authorList>
    </citation>
    <scope>NUCLEOTIDE SEQUENCE [LARGE SCALE GENOMIC DNA]</scope>
    <source>
        <strain evidence="2 3">ATCC BAA-788</strain>
    </source>
</reference>
<gene>
    <name evidence="2" type="ORF">HGA03_10515</name>
</gene>
<name>A0A7X6QZF1_9CELL</name>
<dbReference type="RefSeq" id="WP_168630211.1">
    <property type="nucleotide sequence ID" value="NZ_BONL01000001.1"/>
</dbReference>
<dbReference type="NCBIfam" id="TIGR04089">
    <property type="entry name" value="exp_by_SipW_III"/>
    <property type="match status" value="1"/>
</dbReference>
<sequence length="242" mass="25245">MNTTPNAPVLVVTEEKKRRKGLIWVAGGAALLLGGSTFALWSASDSFGGGTITAGDLNVVQSADTTFWDVSADREDATETVTGTDGSQLGHVITAIDEWRIVPGDRVAAAFSADVTLEGDNLVGRLSLDGAEENALANTGMVYTYEIYQDGVLLVAETALPTAADAGLLYLSAPAAGQNAGLEDADGVNVWQMAQTTEDFTVVVYGSFDADTADRDQVAVSDTLADLTLTLTQVRDTGAQFS</sequence>
<comment type="caution">
    <text evidence="2">The sequence shown here is derived from an EMBL/GenBank/DDBJ whole genome shotgun (WGS) entry which is preliminary data.</text>
</comment>
<organism evidence="2 3">
    <name type="scientific">Cellulomonas denverensis</name>
    <dbReference type="NCBI Taxonomy" id="264297"/>
    <lineage>
        <taxon>Bacteria</taxon>
        <taxon>Bacillati</taxon>
        <taxon>Actinomycetota</taxon>
        <taxon>Actinomycetes</taxon>
        <taxon>Micrococcales</taxon>
        <taxon>Cellulomonadaceae</taxon>
        <taxon>Cellulomonas</taxon>
    </lineage>
</organism>
<dbReference type="NCBIfam" id="TIGR04088">
    <property type="entry name" value="cognate_SipW"/>
    <property type="match status" value="1"/>
</dbReference>
<accession>A0A7X6QZF1</accession>
<dbReference type="AlphaFoldDB" id="A0A7X6QZF1"/>
<keyword evidence="1" id="KW-0812">Transmembrane</keyword>
<protein>
    <submittedName>
        <fullName evidence="2">Alternate-type signal peptide domain-containing protein</fullName>
    </submittedName>
</protein>